<gene>
    <name evidence="2" type="ORF">GCU69_21070</name>
</gene>
<keyword evidence="3" id="KW-1185">Reference proteome</keyword>
<dbReference type="RefSeq" id="WP_156206864.1">
    <property type="nucleotide sequence ID" value="NZ_WHPN01000329.1"/>
</dbReference>
<sequence length="97" mass="10085">MTDKDVEQTDERGTGPGLPWWAGLGTWGAVAVIGFGGLAAAWVFFRLPGTPEEPAAGYYQVAKVVAVGLVIVGSVLLGRRRSRAAVAATGETEAERA</sequence>
<keyword evidence="1" id="KW-0472">Membrane</keyword>
<keyword evidence="1" id="KW-0812">Transmembrane</keyword>
<evidence type="ECO:0000313" key="2">
    <source>
        <dbReference type="EMBL" id="KAF4407160.1"/>
    </source>
</evidence>
<accession>A0ABQ7FEB2</accession>
<reference evidence="2 3" key="1">
    <citation type="submission" date="2019-10" db="EMBL/GenBank/DDBJ databases">
        <title>Streptomyces tenebrisbrunneis sp.nov., an endogenous actinomycete isolated from of Lycium ruthenicum.</title>
        <authorList>
            <person name="Ma L."/>
        </authorList>
    </citation>
    <scope>NUCLEOTIDE SEQUENCE [LARGE SCALE GENOMIC DNA]</scope>
    <source>
        <strain evidence="2 3">TRM 66187</strain>
    </source>
</reference>
<evidence type="ECO:0008006" key="4">
    <source>
        <dbReference type="Google" id="ProtNLM"/>
    </source>
</evidence>
<protein>
    <recommendedName>
        <fullName evidence="4">Integral membrane protein</fullName>
    </recommendedName>
</protein>
<organism evidence="2 3">
    <name type="scientific">Streptomyces lycii</name>
    <dbReference type="NCBI Taxonomy" id="2654337"/>
    <lineage>
        <taxon>Bacteria</taxon>
        <taxon>Bacillati</taxon>
        <taxon>Actinomycetota</taxon>
        <taxon>Actinomycetes</taxon>
        <taxon>Kitasatosporales</taxon>
        <taxon>Streptomycetaceae</taxon>
        <taxon>Streptomyces</taxon>
    </lineage>
</organism>
<dbReference type="Proteomes" id="UP000621266">
    <property type="component" value="Unassembled WGS sequence"/>
</dbReference>
<feature type="transmembrane region" description="Helical" evidence="1">
    <location>
        <begin position="57"/>
        <end position="77"/>
    </location>
</feature>
<evidence type="ECO:0000256" key="1">
    <source>
        <dbReference type="SAM" id="Phobius"/>
    </source>
</evidence>
<proteinExistence type="predicted"/>
<dbReference type="EMBL" id="WHPN01000329">
    <property type="protein sequence ID" value="KAF4407160.1"/>
    <property type="molecule type" value="Genomic_DNA"/>
</dbReference>
<evidence type="ECO:0000313" key="3">
    <source>
        <dbReference type="Proteomes" id="UP000621266"/>
    </source>
</evidence>
<feature type="transmembrane region" description="Helical" evidence="1">
    <location>
        <begin position="20"/>
        <end position="45"/>
    </location>
</feature>
<keyword evidence="1" id="KW-1133">Transmembrane helix</keyword>
<comment type="caution">
    <text evidence="2">The sequence shown here is derived from an EMBL/GenBank/DDBJ whole genome shotgun (WGS) entry which is preliminary data.</text>
</comment>
<name>A0ABQ7FEB2_9ACTN</name>